<proteinExistence type="predicted"/>
<dbReference type="PANTHER" id="PTHR45947:SF3">
    <property type="entry name" value="SULFOQUINOVOSYL TRANSFERASE SQD2"/>
    <property type="match status" value="1"/>
</dbReference>
<keyword evidence="5" id="KW-1185">Reference proteome</keyword>
<evidence type="ECO:0000259" key="2">
    <source>
        <dbReference type="Pfam" id="PF00534"/>
    </source>
</evidence>
<feature type="compositionally biased region" description="Polar residues" evidence="1">
    <location>
        <begin position="424"/>
        <end position="433"/>
    </location>
</feature>
<sequence length="433" mass="48942">MLHDRKHHKEKDRNFFRPAAELHYSRLSRTVSVRILHLISSLDLRGGGPAEVVRLLGKTQAAMGYSVEAVSADDEATDISTFEFPVHRLGPGIGYGYSKRLSEWLKNNRSRFDAVIVHGLWQYPHQAAYTLLRGHVPYFVFVHGMLDPWFNQSFHFKHVKKLLYWHTIGRSALDGAASVIFTTDEELLRSASAFFPYKWRAMVAALGIEGPQHPVDPSGLYQRWPQLKQREYLLFFGRLHPKKGCDLLLKAFARVETDSERMLVFAGPADRSYGQYLRELAKELDIEDRILWTGMVQGAEKWAMLQEADAFVLPSHQENFAIAAVEAMCCGTPVLLSDKVQIYRNVVQEGAGLAEPDTLAGTVCLLQRWAALDNHARATMGKNARTAYRQRYTAVASTENLMHQIETELRRLRRPAPGLPFGGSQSAARHSGL</sequence>
<protein>
    <submittedName>
        <fullName evidence="4">Glycosyltransferase</fullName>
    </submittedName>
</protein>
<dbReference type="RefSeq" id="WP_147645670.1">
    <property type="nucleotide sequence ID" value="NZ_CP042806.1"/>
</dbReference>
<evidence type="ECO:0000256" key="1">
    <source>
        <dbReference type="SAM" id="MobiDB-lite"/>
    </source>
</evidence>
<evidence type="ECO:0000259" key="3">
    <source>
        <dbReference type="Pfam" id="PF13579"/>
    </source>
</evidence>
<dbReference type="GO" id="GO:0016757">
    <property type="term" value="F:glycosyltransferase activity"/>
    <property type="evidence" value="ECO:0007669"/>
    <property type="project" value="InterPro"/>
</dbReference>
<dbReference type="SUPFAM" id="SSF53756">
    <property type="entry name" value="UDP-Glycosyltransferase/glycogen phosphorylase"/>
    <property type="match status" value="1"/>
</dbReference>
<feature type="domain" description="Glycosyl transferase family 1" evidence="2">
    <location>
        <begin position="228"/>
        <end position="385"/>
    </location>
</feature>
<gene>
    <name evidence="4" type="ORF">FTW19_00010</name>
</gene>
<dbReference type="PANTHER" id="PTHR45947">
    <property type="entry name" value="SULFOQUINOVOSYL TRANSFERASE SQD2"/>
    <property type="match status" value="1"/>
</dbReference>
<reference evidence="4 5" key="1">
    <citation type="submission" date="2019-08" db="EMBL/GenBank/DDBJ databases">
        <title>Complete genome sequence of Terriglobus albidus strain ORNL.</title>
        <authorList>
            <person name="Podar M."/>
        </authorList>
    </citation>
    <scope>NUCLEOTIDE SEQUENCE [LARGE SCALE GENOMIC DNA]</scope>
    <source>
        <strain evidence="4 5">ORNL</strain>
    </source>
</reference>
<dbReference type="InterPro" id="IPR001296">
    <property type="entry name" value="Glyco_trans_1"/>
</dbReference>
<dbReference type="Pfam" id="PF13579">
    <property type="entry name" value="Glyco_trans_4_4"/>
    <property type="match status" value="1"/>
</dbReference>
<keyword evidence="4" id="KW-0808">Transferase</keyword>
<evidence type="ECO:0000313" key="5">
    <source>
        <dbReference type="Proteomes" id="UP000321820"/>
    </source>
</evidence>
<dbReference type="EMBL" id="CP042806">
    <property type="protein sequence ID" value="QEE26532.1"/>
    <property type="molecule type" value="Genomic_DNA"/>
</dbReference>
<feature type="region of interest" description="Disordered" evidence="1">
    <location>
        <begin position="413"/>
        <end position="433"/>
    </location>
</feature>
<evidence type="ECO:0000313" key="4">
    <source>
        <dbReference type="EMBL" id="QEE26532.1"/>
    </source>
</evidence>
<dbReference type="Pfam" id="PF00534">
    <property type="entry name" value="Glycos_transf_1"/>
    <property type="match status" value="1"/>
</dbReference>
<dbReference type="AlphaFoldDB" id="A0A5B9E2I6"/>
<dbReference type="Proteomes" id="UP000321820">
    <property type="component" value="Chromosome"/>
</dbReference>
<dbReference type="KEGG" id="talb:FTW19_00010"/>
<dbReference type="InterPro" id="IPR050194">
    <property type="entry name" value="Glycosyltransferase_grp1"/>
</dbReference>
<organism evidence="4 5">
    <name type="scientific">Terriglobus albidus</name>
    <dbReference type="NCBI Taxonomy" id="1592106"/>
    <lineage>
        <taxon>Bacteria</taxon>
        <taxon>Pseudomonadati</taxon>
        <taxon>Acidobacteriota</taxon>
        <taxon>Terriglobia</taxon>
        <taxon>Terriglobales</taxon>
        <taxon>Acidobacteriaceae</taxon>
        <taxon>Terriglobus</taxon>
    </lineage>
</organism>
<dbReference type="InterPro" id="IPR028098">
    <property type="entry name" value="Glyco_trans_4-like_N"/>
</dbReference>
<name>A0A5B9E2I6_9BACT</name>
<dbReference type="OrthoDB" id="9795068at2"/>
<accession>A0A5B9E2I6</accession>
<dbReference type="Gene3D" id="3.40.50.2000">
    <property type="entry name" value="Glycogen Phosphorylase B"/>
    <property type="match status" value="2"/>
</dbReference>
<feature type="domain" description="Glycosyltransferase subfamily 4-like N-terminal" evidence="3">
    <location>
        <begin position="47"/>
        <end position="189"/>
    </location>
</feature>